<evidence type="ECO:0000313" key="4">
    <source>
        <dbReference type="Proteomes" id="UP001354989"/>
    </source>
</evidence>
<dbReference type="PANTHER" id="PTHR43343:SF3">
    <property type="entry name" value="PROTEASE DO-LIKE 8, CHLOROPLASTIC"/>
    <property type="match status" value="1"/>
</dbReference>
<reference evidence="3 4" key="1">
    <citation type="submission" date="2021-12" db="EMBL/GenBank/DDBJ databases">
        <title>Genome sequencing of bacteria with rrn-lacking chromosome and rrn-plasmid.</title>
        <authorList>
            <person name="Anda M."/>
            <person name="Iwasaki W."/>
        </authorList>
    </citation>
    <scope>NUCLEOTIDE SEQUENCE [LARGE SCALE GENOMIC DNA]</scope>
    <source>
        <strain evidence="3 4">NBRC 101262</strain>
    </source>
</reference>
<dbReference type="InterPro" id="IPR009003">
    <property type="entry name" value="Peptidase_S1_PA"/>
</dbReference>
<dbReference type="RefSeq" id="WP_338397371.1">
    <property type="nucleotide sequence ID" value="NZ_AP025292.1"/>
</dbReference>
<sequence>MYKYRLNSATFILVLLIFLNSSCASIFSSRYQKTKFITPKGATVKIDGKTAKKVKGKYKVKRDNGIKEITVSKPGYKSETRSISQDYKSPVKMISLATAGACAFIPGAQAIAGVSALFMFLLDNGTKSVNYQKVVEFNRLEPLHKKQDDQKHIVINKVSIDIEDGEIEHNRYSRYKKYASNKSSESEIEDGEIKLENTIFAEALNELLVDLEYIDQSKKILASGYTENLHVNATILGITTDATRGRIGGFAGGNSNILQKATVEVEWNILDYYEQSIFRYKSKASSGEFSSTNGDHVKRMLKDAMEYNLLEFLKAPKVKSLLKKDKNIEQDFTPFDIENNIPYASNVSEVISSSVTISNKSGHGSGFIIGSDGYILTNFHVIATSDKLSVILPNGQKFTPKIIRSSKVHDLALLKIDATDLKPVKLDQQGSLAIASEIYAVGTPNAQDLAQTISKGIVSGFRENANKINLIQTDASVNHGNSGGALVNQEGVAIGVVSSKLIGIGVEGVAFGIPTNEVIDKLKLQFSDSAPKQLK</sequence>
<organism evidence="3 4">
    <name type="scientific">Persicobacter psychrovividus</name>
    <dbReference type="NCBI Taxonomy" id="387638"/>
    <lineage>
        <taxon>Bacteria</taxon>
        <taxon>Pseudomonadati</taxon>
        <taxon>Bacteroidota</taxon>
        <taxon>Cytophagia</taxon>
        <taxon>Cytophagales</taxon>
        <taxon>Persicobacteraceae</taxon>
        <taxon>Persicobacter</taxon>
    </lineage>
</organism>
<dbReference type="SUPFAM" id="SSF50494">
    <property type="entry name" value="Trypsin-like serine proteases"/>
    <property type="match status" value="1"/>
</dbReference>
<evidence type="ECO:0000256" key="2">
    <source>
        <dbReference type="ARBA" id="ARBA00022801"/>
    </source>
</evidence>
<dbReference type="Pfam" id="PF13365">
    <property type="entry name" value="Trypsin_2"/>
    <property type="match status" value="1"/>
</dbReference>
<keyword evidence="2" id="KW-0378">Hydrolase</keyword>
<name>A0ABM7VA78_9BACT</name>
<proteinExistence type="predicted"/>
<evidence type="ECO:0008006" key="5">
    <source>
        <dbReference type="Google" id="ProtNLM"/>
    </source>
</evidence>
<accession>A0ABM7VA78</accession>
<dbReference type="InterPro" id="IPR051201">
    <property type="entry name" value="Chloro_Bact_Ser_Proteases"/>
</dbReference>
<dbReference type="InterPro" id="IPR001940">
    <property type="entry name" value="Peptidase_S1C"/>
</dbReference>
<keyword evidence="1" id="KW-0645">Protease</keyword>
<keyword evidence="4" id="KW-1185">Reference proteome</keyword>
<dbReference type="Proteomes" id="UP001354989">
    <property type="component" value="Chromosome"/>
</dbReference>
<gene>
    <name evidence="3" type="ORF">PEPS_01010</name>
</gene>
<evidence type="ECO:0000313" key="3">
    <source>
        <dbReference type="EMBL" id="BDC97820.1"/>
    </source>
</evidence>
<evidence type="ECO:0000256" key="1">
    <source>
        <dbReference type="ARBA" id="ARBA00022670"/>
    </source>
</evidence>
<protein>
    <recommendedName>
        <fullName evidence="5">PEGA domain-containing protein</fullName>
    </recommendedName>
</protein>
<dbReference type="PANTHER" id="PTHR43343">
    <property type="entry name" value="PEPTIDASE S12"/>
    <property type="match status" value="1"/>
</dbReference>
<dbReference type="Gene3D" id="2.40.10.120">
    <property type="match status" value="1"/>
</dbReference>
<dbReference type="EMBL" id="AP025292">
    <property type="protein sequence ID" value="BDC97820.1"/>
    <property type="molecule type" value="Genomic_DNA"/>
</dbReference>
<dbReference type="PRINTS" id="PR00834">
    <property type="entry name" value="PROTEASES2C"/>
</dbReference>